<feature type="domain" description="2,4-diaminopentanoate dehydrogenase C-terminal" evidence="4">
    <location>
        <begin position="148"/>
        <end position="358"/>
    </location>
</feature>
<dbReference type="AlphaFoldDB" id="A0AAU8DZG1"/>
<evidence type="ECO:0000313" key="5">
    <source>
        <dbReference type="EMBL" id="XCG72094.1"/>
    </source>
</evidence>
<evidence type="ECO:0000256" key="2">
    <source>
        <dbReference type="ARBA" id="ARBA00023002"/>
    </source>
</evidence>
<keyword evidence="2" id="KW-0560">Oxidoreductase</keyword>
<dbReference type="InterPro" id="IPR000846">
    <property type="entry name" value="DapB_N"/>
</dbReference>
<protein>
    <submittedName>
        <fullName evidence="5">Dihydrodipicolinate reductase</fullName>
    </submittedName>
</protein>
<dbReference type="Gene3D" id="3.40.50.720">
    <property type="entry name" value="NAD(P)-binding Rossmann-like Domain"/>
    <property type="match status" value="1"/>
</dbReference>
<dbReference type="EMBL" id="CP159258">
    <property type="protein sequence ID" value="XCG72094.1"/>
    <property type="molecule type" value="Genomic_DNA"/>
</dbReference>
<keyword evidence="1" id="KW-0521">NADP</keyword>
<dbReference type="RefSeq" id="WP_339552837.1">
    <property type="nucleotide sequence ID" value="NZ_CP159258.1"/>
</dbReference>
<reference evidence="5" key="1">
    <citation type="submission" date="2024-06" db="EMBL/GenBank/DDBJ databases">
        <title>The Caenorhabditis elegans bacterial microbiome influences microsporidia infection through nutrient limitation and inhibiting parasite invasion.</title>
        <authorList>
            <person name="Tamim El Jarkass H."/>
            <person name="Castelblanco S."/>
            <person name="Kaur M."/>
            <person name="Wan Y.C."/>
            <person name="Ellis A.E."/>
            <person name="Sheldon R.D."/>
            <person name="Lien E.C."/>
            <person name="Burton N.O."/>
            <person name="Wright G.D."/>
            <person name="Reinke A.W."/>
        </authorList>
    </citation>
    <scope>NUCLEOTIDE SEQUENCE</scope>
    <source>
        <strain evidence="5">MYb327</strain>
    </source>
</reference>
<feature type="domain" description="Dihydrodipicolinate reductase N-terminal" evidence="3">
    <location>
        <begin position="21"/>
        <end position="88"/>
    </location>
</feature>
<evidence type="ECO:0000259" key="3">
    <source>
        <dbReference type="Pfam" id="PF01113"/>
    </source>
</evidence>
<dbReference type="GO" id="GO:0009089">
    <property type="term" value="P:lysine biosynthetic process via diaminopimelate"/>
    <property type="evidence" value="ECO:0007669"/>
    <property type="project" value="InterPro"/>
</dbReference>
<evidence type="ECO:0000259" key="4">
    <source>
        <dbReference type="Pfam" id="PF19328"/>
    </source>
</evidence>
<dbReference type="InterPro" id="IPR036291">
    <property type="entry name" value="NAD(P)-bd_dom_sf"/>
</dbReference>
<dbReference type="Pfam" id="PF19328">
    <property type="entry name" value="DAP_DH_C"/>
    <property type="match status" value="1"/>
</dbReference>
<dbReference type="GO" id="GO:0008839">
    <property type="term" value="F:4-hydroxy-tetrahydrodipicolinate reductase"/>
    <property type="evidence" value="ECO:0007669"/>
    <property type="project" value="InterPro"/>
</dbReference>
<organism evidence="5">
    <name type="scientific">Pseudomonas sp. MYb327</name>
    <dbReference type="NCBI Taxonomy" id="2745230"/>
    <lineage>
        <taxon>Bacteria</taxon>
        <taxon>Pseudomonadati</taxon>
        <taxon>Pseudomonadota</taxon>
        <taxon>Gammaproteobacteria</taxon>
        <taxon>Pseudomonadales</taxon>
        <taxon>Pseudomonadaceae</taxon>
        <taxon>Pseudomonas</taxon>
    </lineage>
</organism>
<gene>
    <name evidence="5" type="ORF">ABVN21_15110</name>
</gene>
<dbReference type="SUPFAM" id="SSF51735">
    <property type="entry name" value="NAD(P)-binding Rossmann-fold domains"/>
    <property type="match status" value="1"/>
</dbReference>
<dbReference type="Pfam" id="PF01113">
    <property type="entry name" value="DapB_N"/>
    <property type="match status" value="1"/>
</dbReference>
<sequence length="363" mass="38711">MHVTFRLTALESIAVKKLRVIVCYTGGVGRQIIRLLDGHPGMELAGVLVHDEKKDGVDAGILSGIGAMGIAATRDLEKLLAVPADCALWHGTSWNAGIVERFLRRGTNVYSGIGGWYLQGEAELAALEEACEAGNATLVAGGNIPGLISDVLPLFVSGYAGQVTSIRAWQRGYNAHYPSAVQLSQGCGFGIPVHQQTSGAMVDNLWLWGMRQSARMVADGLGLELGDVKITNKEYALAPEDMVLEASGLHIPVGTPAGVRWTFTAYSSGRPFLQIVNEQTARLALGPDWRQRADEPNWRVEIDGSPRICCELWAQPGEDGVDHAAALNAARAVNFVPGVVAASPGCRSILDLPAPHATHFAFS</sequence>
<name>A0AAU8DZG1_9PSED</name>
<evidence type="ECO:0000256" key="1">
    <source>
        <dbReference type="ARBA" id="ARBA00022857"/>
    </source>
</evidence>
<proteinExistence type="predicted"/>
<accession>A0AAU8DZG1</accession>
<dbReference type="InterPro" id="IPR045760">
    <property type="entry name" value="DAP_DH_C"/>
</dbReference>